<accession>A0ABW1H841</accession>
<protein>
    <submittedName>
        <fullName evidence="1">Ribbon-helix-helix protein, CopG family</fullName>
    </submittedName>
</protein>
<dbReference type="RefSeq" id="WP_377513587.1">
    <property type="nucleotide sequence ID" value="NZ_JBHSQS010000011.1"/>
</dbReference>
<sequence length="73" mass="7974">MNETSMPRLVKVTVNLTRPTDAALTRLAAGQGSSRTDALNRAVRLATLLHEMAPNGHFKIVLTDGLEKDIYLV</sequence>
<reference evidence="2" key="1">
    <citation type="journal article" date="2019" name="Int. J. Syst. Evol. Microbiol.">
        <title>The Global Catalogue of Microorganisms (GCM) 10K type strain sequencing project: providing services to taxonomists for standard genome sequencing and annotation.</title>
        <authorList>
            <consortium name="The Broad Institute Genomics Platform"/>
            <consortium name="The Broad Institute Genome Sequencing Center for Infectious Disease"/>
            <person name="Wu L."/>
            <person name="Ma J."/>
        </authorList>
    </citation>
    <scope>NUCLEOTIDE SEQUENCE [LARGE SCALE GENOMIC DNA]</scope>
    <source>
        <strain evidence="2">CGMCC 4.7144</strain>
    </source>
</reference>
<dbReference type="Proteomes" id="UP001596226">
    <property type="component" value="Unassembled WGS sequence"/>
</dbReference>
<gene>
    <name evidence="1" type="ORF">ACFQGL_19395</name>
</gene>
<name>A0ABW1H841_9ACTN</name>
<dbReference type="EMBL" id="JBHSQS010000011">
    <property type="protein sequence ID" value="MFC5925510.1"/>
    <property type="molecule type" value="Genomic_DNA"/>
</dbReference>
<evidence type="ECO:0000313" key="2">
    <source>
        <dbReference type="Proteomes" id="UP001596226"/>
    </source>
</evidence>
<organism evidence="1 2">
    <name type="scientific">Micromonospora vulcania</name>
    <dbReference type="NCBI Taxonomy" id="1441873"/>
    <lineage>
        <taxon>Bacteria</taxon>
        <taxon>Bacillati</taxon>
        <taxon>Actinomycetota</taxon>
        <taxon>Actinomycetes</taxon>
        <taxon>Micromonosporales</taxon>
        <taxon>Micromonosporaceae</taxon>
        <taxon>Micromonospora</taxon>
    </lineage>
</organism>
<comment type="caution">
    <text evidence="1">The sequence shown here is derived from an EMBL/GenBank/DDBJ whole genome shotgun (WGS) entry which is preliminary data.</text>
</comment>
<proteinExistence type="predicted"/>
<keyword evidence="2" id="KW-1185">Reference proteome</keyword>
<evidence type="ECO:0000313" key="1">
    <source>
        <dbReference type="EMBL" id="MFC5925510.1"/>
    </source>
</evidence>